<dbReference type="FunFam" id="2.40.70.10:FF:000008">
    <property type="entry name" value="Cathepsin D"/>
    <property type="match status" value="1"/>
</dbReference>
<keyword evidence="5 16" id="KW-0732">Signal</keyword>
<dbReference type="InterPro" id="IPR001461">
    <property type="entry name" value="Aspartic_peptidase_A1"/>
</dbReference>
<evidence type="ECO:0000256" key="4">
    <source>
        <dbReference type="ARBA" id="ARBA00022670"/>
    </source>
</evidence>
<evidence type="ECO:0000256" key="11">
    <source>
        <dbReference type="ARBA" id="ARBA00023180"/>
    </source>
</evidence>
<dbReference type="InterPro" id="IPR033121">
    <property type="entry name" value="PEPTIDASE_A1"/>
</dbReference>
<evidence type="ECO:0000256" key="16">
    <source>
        <dbReference type="SAM" id="SignalP"/>
    </source>
</evidence>
<dbReference type="Gene3D" id="2.40.70.10">
    <property type="entry name" value="Acid Proteases"/>
    <property type="match status" value="2"/>
</dbReference>
<evidence type="ECO:0000313" key="18">
    <source>
        <dbReference type="EMBL" id="CAG8482060.1"/>
    </source>
</evidence>
<dbReference type="PANTHER" id="PTHR47966:SF75">
    <property type="entry name" value="ENDOPEPTIDASE (CTSD), PUTATIVE (AFU_ORTHOLOGUE AFUA_4G07040)-RELATED"/>
    <property type="match status" value="1"/>
</dbReference>
<comment type="subcellular location">
    <subcellularLocation>
        <location evidence="1">Cell membrane</location>
    </subcellularLocation>
</comment>
<accession>A0A9N8W9H5</accession>
<evidence type="ECO:0000256" key="15">
    <source>
        <dbReference type="RuleBase" id="RU000454"/>
    </source>
</evidence>
<evidence type="ECO:0000256" key="9">
    <source>
        <dbReference type="ARBA" id="ARBA00023145"/>
    </source>
</evidence>
<keyword evidence="11" id="KW-0325">Glycoprotein</keyword>
<evidence type="ECO:0000256" key="6">
    <source>
        <dbReference type="ARBA" id="ARBA00022750"/>
    </source>
</evidence>
<dbReference type="CDD" id="cd05471">
    <property type="entry name" value="pepsin_like"/>
    <property type="match status" value="1"/>
</dbReference>
<proteinExistence type="inferred from homology"/>
<dbReference type="InterPro" id="IPR021109">
    <property type="entry name" value="Peptidase_aspartic_dom_sf"/>
</dbReference>
<protein>
    <submittedName>
        <fullName evidence="18">5055_t:CDS:1</fullName>
    </submittedName>
</protein>
<evidence type="ECO:0000256" key="2">
    <source>
        <dbReference type="ARBA" id="ARBA00007447"/>
    </source>
</evidence>
<evidence type="ECO:0000256" key="14">
    <source>
        <dbReference type="PIRSR" id="PIRSR601461-2"/>
    </source>
</evidence>
<dbReference type="PROSITE" id="PS00141">
    <property type="entry name" value="ASP_PROTEASE"/>
    <property type="match status" value="1"/>
</dbReference>
<evidence type="ECO:0000256" key="3">
    <source>
        <dbReference type="ARBA" id="ARBA00022475"/>
    </source>
</evidence>
<evidence type="ECO:0000259" key="17">
    <source>
        <dbReference type="PROSITE" id="PS51767"/>
    </source>
</evidence>
<feature type="domain" description="Peptidase A1" evidence="17">
    <location>
        <begin position="123"/>
        <end position="429"/>
    </location>
</feature>
<keyword evidence="7 15" id="KW-0378">Hydrolase</keyword>
<dbReference type="OrthoDB" id="2747330at2759"/>
<evidence type="ECO:0000256" key="7">
    <source>
        <dbReference type="ARBA" id="ARBA00022801"/>
    </source>
</evidence>
<evidence type="ECO:0000313" key="19">
    <source>
        <dbReference type="Proteomes" id="UP000789831"/>
    </source>
</evidence>
<evidence type="ECO:0000256" key="5">
    <source>
        <dbReference type="ARBA" id="ARBA00022729"/>
    </source>
</evidence>
<gene>
    <name evidence="18" type="ORF">AGERDE_LOCUS3289</name>
</gene>
<keyword evidence="10 14" id="KW-1015">Disulfide bond</keyword>
<keyword evidence="3" id="KW-1003">Cell membrane</keyword>
<comment type="similarity">
    <text evidence="2 15">Belongs to the peptidase A1 family.</text>
</comment>
<dbReference type="PROSITE" id="PS51767">
    <property type="entry name" value="PEPTIDASE_A1"/>
    <property type="match status" value="1"/>
</dbReference>
<keyword evidence="12" id="KW-0449">Lipoprotein</keyword>
<name>A0A9N8W9H5_9GLOM</name>
<dbReference type="GO" id="GO:0004190">
    <property type="term" value="F:aspartic-type endopeptidase activity"/>
    <property type="evidence" value="ECO:0007669"/>
    <property type="project" value="UniProtKB-KW"/>
</dbReference>
<dbReference type="SUPFAM" id="SSF50630">
    <property type="entry name" value="Acid proteases"/>
    <property type="match status" value="1"/>
</dbReference>
<sequence>MKFLAILALLITATSLTIDARPTGKSKQMTISIKKDELPSSFTWKQKQTIHMNRALLKYSKNIRAAYSKGLVGQETIQKLEAASIPVSTGDTTINNSNSTDSVTALATSVNNPLSDQGNDIGYFGPIQVGGQTFNTIFDTGSSDLWVPDQNCTDPACSIHTKFDKTKSQSFDSNNNVPFAIQYGTGSVSGVSALDTISIAGAVANKQVFGLTQKMSNEFANTPFDGILGMGLDQLSAQKAKTPFTQLVEQKAVPNSVFGFFLGRKKDGTDTQSQLTLGDVDSTKFSGNINFNKLVSNTGFWEIAMDDAAVNGSSLGFKSKTAIIDTGTTLIVTPDAAAIHNQIPGAVDQDGQFFVPCNTTAIVSLAFGGASFDISSKDLARDPIGQQNLCTSGIALGQIGGPDQWLVGDTFLKNVYSAYDTVKLAVGFAPAKQKL</sequence>
<dbReference type="InterPro" id="IPR001969">
    <property type="entry name" value="Aspartic_peptidase_AS"/>
</dbReference>
<dbReference type="EMBL" id="CAJVPL010000313">
    <property type="protein sequence ID" value="CAG8482060.1"/>
    <property type="molecule type" value="Genomic_DNA"/>
</dbReference>
<feature type="active site" evidence="13">
    <location>
        <position position="139"/>
    </location>
</feature>
<evidence type="ECO:0000256" key="1">
    <source>
        <dbReference type="ARBA" id="ARBA00004236"/>
    </source>
</evidence>
<dbReference type="Pfam" id="PF00026">
    <property type="entry name" value="Asp"/>
    <property type="match status" value="1"/>
</dbReference>
<evidence type="ECO:0000256" key="8">
    <source>
        <dbReference type="ARBA" id="ARBA00023136"/>
    </source>
</evidence>
<reference evidence="18" key="1">
    <citation type="submission" date="2021-06" db="EMBL/GenBank/DDBJ databases">
        <authorList>
            <person name="Kallberg Y."/>
            <person name="Tangrot J."/>
            <person name="Rosling A."/>
        </authorList>
    </citation>
    <scope>NUCLEOTIDE SEQUENCE</scope>
    <source>
        <strain evidence="18">MT106</strain>
    </source>
</reference>
<keyword evidence="19" id="KW-1185">Reference proteome</keyword>
<dbReference type="GO" id="GO:0005886">
    <property type="term" value="C:plasma membrane"/>
    <property type="evidence" value="ECO:0007669"/>
    <property type="project" value="UniProtKB-SubCell"/>
</dbReference>
<dbReference type="Proteomes" id="UP000789831">
    <property type="component" value="Unassembled WGS sequence"/>
</dbReference>
<keyword evidence="6 15" id="KW-0064">Aspartyl protease</keyword>
<evidence type="ECO:0000256" key="10">
    <source>
        <dbReference type="ARBA" id="ARBA00023157"/>
    </source>
</evidence>
<keyword evidence="9" id="KW-0865">Zymogen</keyword>
<keyword evidence="8" id="KW-0472">Membrane</keyword>
<dbReference type="PANTHER" id="PTHR47966">
    <property type="entry name" value="BETA-SITE APP-CLEAVING ENZYME, ISOFORM A-RELATED"/>
    <property type="match status" value="1"/>
</dbReference>
<organism evidence="18 19">
    <name type="scientific">Ambispora gerdemannii</name>
    <dbReference type="NCBI Taxonomy" id="144530"/>
    <lineage>
        <taxon>Eukaryota</taxon>
        <taxon>Fungi</taxon>
        <taxon>Fungi incertae sedis</taxon>
        <taxon>Mucoromycota</taxon>
        <taxon>Glomeromycotina</taxon>
        <taxon>Glomeromycetes</taxon>
        <taxon>Archaeosporales</taxon>
        <taxon>Ambisporaceae</taxon>
        <taxon>Ambispora</taxon>
    </lineage>
</organism>
<keyword evidence="4 15" id="KW-0645">Protease</keyword>
<feature type="disulfide bond" evidence="14">
    <location>
        <begin position="152"/>
        <end position="157"/>
    </location>
</feature>
<feature type="chain" id="PRO_5040229682" evidence="16">
    <location>
        <begin position="21"/>
        <end position="435"/>
    </location>
</feature>
<evidence type="ECO:0000256" key="13">
    <source>
        <dbReference type="PIRSR" id="PIRSR601461-1"/>
    </source>
</evidence>
<evidence type="ECO:0000256" key="12">
    <source>
        <dbReference type="ARBA" id="ARBA00023288"/>
    </source>
</evidence>
<comment type="caution">
    <text evidence="18">The sequence shown here is derived from an EMBL/GenBank/DDBJ whole genome shotgun (WGS) entry which is preliminary data.</text>
</comment>
<feature type="disulfide bond" evidence="14">
    <location>
        <begin position="357"/>
        <end position="390"/>
    </location>
</feature>
<feature type="active site" evidence="13">
    <location>
        <position position="325"/>
    </location>
</feature>
<dbReference type="PRINTS" id="PR00792">
    <property type="entry name" value="PEPSIN"/>
</dbReference>
<feature type="signal peptide" evidence="16">
    <location>
        <begin position="1"/>
        <end position="20"/>
    </location>
</feature>
<dbReference type="AlphaFoldDB" id="A0A9N8W9H5"/>
<dbReference type="FunFam" id="2.40.70.10:FF:000060">
    <property type="entry name" value="Aspartic-type endopeptidase ctsD"/>
    <property type="match status" value="1"/>
</dbReference>
<dbReference type="GO" id="GO:0006508">
    <property type="term" value="P:proteolysis"/>
    <property type="evidence" value="ECO:0007669"/>
    <property type="project" value="UniProtKB-KW"/>
</dbReference>
<dbReference type="InterPro" id="IPR034164">
    <property type="entry name" value="Pepsin-like_dom"/>
</dbReference>